<dbReference type="SUPFAM" id="SSF52200">
    <property type="entry name" value="Toll/Interleukin receptor TIR domain"/>
    <property type="match status" value="1"/>
</dbReference>
<dbReference type="Pfam" id="PF12894">
    <property type="entry name" value="ANAPC4_WD40"/>
    <property type="match status" value="1"/>
</dbReference>
<keyword evidence="1 3" id="KW-0853">WD repeat</keyword>
<keyword evidence="7" id="KW-1185">Reference proteome</keyword>
<evidence type="ECO:0000256" key="2">
    <source>
        <dbReference type="ARBA" id="ARBA00022737"/>
    </source>
</evidence>
<feature type="repeat" description="WD" evidence="3">
    <location>
        <begin position="707"/>
        <end position="739"/>
    </location>
</feature>
<feature type="transmembrane region" description="Helical" evidence="4">
    <location>
        <begin position="219"/>
        <end position="238"/>
    </location>
</feature>
<dbReference type="GO" id="GO:0007165">
    <property type="term" value="P:signal transduction"/>
    <property type="evidence" value="ECO:0007669"/>
    <property type="project" value="InterPro"/>
</dbReference>
<dbReference type="Proteomes" id="UP000625316">
    <property type="component" value="Unassembled WGS sequence"/>
</dbReference>
<accession>A0A928VQU7</accession>
<organism evidence="6 7">
    <name type="scientific">Romeriopsis navalis LEGE 11480</name>
    <dbReference type="NCBI Taxonomy" id="2777977"/>
    <lineage>
        <taxon>Bacteria</taxon>
        <taxon>Bacillati</taxon>
        <taxon>Cyanobacteriota</taxon>
        <taxon>Cyanophyceae</taxon>
        <taxon>Leptolyngbyales</taxon>
        <taxon>Leptolyngbyaceae</taxon>
        <taxon>Romeriopsis</taxon>
        <taxon>Romeriopsis navalis</taxon>
    </lineage>
</organism>
<dbReference type="InterPro" id="IPR015943">
    <property type="entry name" value="WD40/YVTN_repeat-like_dom_sf"/>
</dbReference>
<name>A0A928VQU7_9CYAN</name>
<dbReference type="InterPro" id="IPR024977">
    <property type="entry name" value="Apc4-like_WD40_dom"/>
</dbReference>
<dbReference type="Pfam" id="PF00400">
    <property type="entry name" value="WD40"/>
    <property type="match status" value="7"/>
</dbReference>
<gene>
    <name evidence="6" type="ORF">IQ266_24955</name>
</gene>
<feature type="repeat" description="WD" evidence="3">
    <location>
        <begin position="801"/>
        <end position="842"/>
    </location>
</feature>
<dbReference type="PROSITE" id="PS50104">
    <property type="entry name" value="TIR"/>
    <property type="match status" value="1"/>
</dbReference>
<dbReference type="EMBL" id="JADEXQ010000141">
    <property type="protein sequence ID" value="MBE9032991.1"/>
    <property type="molecule type" value="Genomic_DNA"/>
</dbReference>
<dbReference type="InterPro" id="IPR020472">
    <property type="entry name" value="WD40_PAC1"/>
</dbReference>
<feature type="domain" description="TIR" evidence="5">
    <location>
        <begin position="5"/>
        <end position="141"/>
    </location>
</feature>
<evidence type="ECO:0000313" key="6">
    <source>
        <dbReference type="EMBL" id="MBE9032991.1"/>
    </source>
</evidence>
<comment type="caution">
    <text evidence="6">The sequence shown here is derived from an EMBL/GenBank/DDBJ whole genome shotgun (WGS) entry which is preliminary data.</text>
</comment>
<dbReference type="PROSITE" id="PS50082">
    <property type="entry name" value="WD_REPEATS_2"/>
    <property type="match status" value="9"/>
</dbReference>
<dbReference type="SUPFAM" id="SSF50965">
    <property type="entry name" value="Galactose oxidase, central domain"/>
    <property type="match status" value="1"/>
</dbReference>
<dbReference type="AlphaFoldDB" id="A0A928VQU7"/>
<dbReference type="SMART" id="SM00255">
    <property type="entry name" value="TIR"/>
    <property type="match status" value="1"/>
</dbReference>
<keyword evidence="4" id="KW-0472">Membrane</keyword>
<evidence type="ECO:0000256" key="1">
    <source>
        <dbReference type="ARBA" id="ARBA00022574"/>
    </source>
</evidence>
<keyword evidence="2" id="KW-0677">Repeat</keyword>
<dbReference type="PROSITE" id="PS50294">
    <property type="entry name" value="WD_REPEATS_REGION"/>
    <property type="match status" value="7"/>
</dbReference>
<feature type="repeat" description="WD" evidence="3">
    <location>
        <begin position="569"/>
        <end position="610"/>
    </location>
</feature>
<dbReference type="SUPFAM" id="SSF50978">
    <property type="entry name" value="WD40 repeat-like"/>
    <property type="match status" value="2"/>
</dbReference>
<dbReference type="CDD" id="cd00200">
    <property type="entry name" value="WD40"/>
    <property type="match status" value="2"/>
</dbReference>
<feature type="repeat" description="WD" evidence="3">
    <location>
        <begin position="446"/>
        <end position="487"/>
    </location>
</feature>
<evidence type="ECO:0000313" key="7">
    <source>
        <dbReference type="Proteomes" id="UP000625316"/>
    </source>
</evidence>
<feature type="repeat" description="WD" evidence="3">
    <location>
        <begin position="487"/>
        <end position="528"/>
    </location>
</feature>
<dbReference type="InterPro" id="IPR001680">
    <property type="entry name" value="WD40_rpt"/>
</dbReference>
<protein>
    <submittedName>
        <fullName evidence="6">TIR domain-containing protein</fullName>
    </submittedName>
</protein>
<reference evidence="6" key="1">
    <citation type="submission" date="2020-10" db="EMBL/GenBank/DDBJ databases">
        <authorList>
            <person name="Castelo-Branco R."/>
            <person name="Eusebio N."/>
            <person name="Adriana R."/>
            <person name="Vieira A."/>
            <person name="Brugerolle De Fraissinette N."/>
            <person name="Rezende De Castro R."/>
            <person name="Schneider M.P."/>
            <person name="Vasconcelos V."/>
            <person name="Leao P.N."/>
        </authorList>
    </citation>
    <scope>NUCLEOTIDE SEQUENCE</scope>
    <source>
        <strain evidence="6">LEGE 11480</strain>
    </source>
</reference>
<evidence type="ECO:0000259" key="5">
    <source>
        <dbReference type="PROSITE" id="PS50104"/>
    </source>
</evidence>
<evidence type="ECO:0000256" key="3">
    <source>
        <dbReference type="PROSITE-ProRule" id="PRU00221"/>
    </source>
</evidence>
<feature type="repeat" description="WD" evidence="3">
    <location>
        <begin position="759"/>
        <end position="791"/>
    </location>
</feature>
<dbReference type="InterPro" id="IPR035897">
    <property type="entry name" value="Toll_tir_struct_dom_sf"/>
</dbReference>
<keyword evidence="4" id="KW-1133">Transmembrane helix</keyword>
<feature type="repeat" description="WD" evidence="3">
    <location>
        <begin position="352"/>
        <end position="393"/>
    </location>
</feature>
<evidence type="ECO:0000256" key="4">
    <source>
        <dbReference type="SAM" id="Phobius"/>
    </source>
</evidence>
<dbReference type="SMART" id="SM00320">
    <property type="entry name" value="WD40"/>
    <property type="match status" value="12"/>
</dbReference>
<dbReference type="PROSITE" id="PS00678">
    <property type="entry name" value="WD_REPEATS_1"/>
    <property type="match status" value="4"/>
</dbReference>
<dbReference type="Gene3D" id="3.40.50.10140">
    <property type="entry name" value="Toll/interleukin-1 receptor homology (TIR) domain"/>
    <property type="match status" value="1"/>
</dbReference>
<dbReference type="InterPro" id="IPR019775">
    <property type="entry name" value="WD40_repeat_CS"/>
</dbReference>
<sequence>MEATSQYDIFISYSRRDKAFVQRLHDALKHSGQIAWIDWFDIPAGSEWWDEITEGIEGANVFLFVISPDSLASKYCADEIMHARKYNKRLLPIVYRDCDEDFDENHWAHQLLRSHHWLYFRESDDFEQAFPKLLKSIKTDLEHTKTHTRLLRLAIEWERRDRDESLLLWGKNLEEIEQWLQAGIRKEPRASELQWEYVGASRKSEIDEQQAEQHRQQKVIVWLLALMVVAVVAAIFAWHQRGTANKQREIAELREQAANVLNLLSTPDTTKALILAIDATKRSEQHKEVTSTVESSLLRALQQAKEITIFANSEDTSSAIAFSPDGKLVLLGDEDGKVKLQDLQSGQHKHPLEAFQDAVSSVTFSDDGKSILAVTQNGTAKVWNVKSGKQKRPQLQLGPVQKDITQVSQDKIDRAIFSPDAQKILTVSANGQAKLWNSSGRSLANLENQNGAIRHAAFSPDGKFVLTACSDNTVKLWDLTGERLKQFDGHTGEVRSVAFSRDGKSVITAASDNTVRIWEVDSTNLRSTIQLKAEPLSVAFSPDGKRILAGAADGKIQLWTLQGEPIELLKGHLGAIQSVAFSRDGQQVISSSDDGTVRVWDVQGQDQLKIPPALPNPDSGVAGVSLMALSCQGKWIARLSETGEVQLWDRQGKPLKRANLDLRSKHADRQITNFAINCNGKRIVTGDEKGNLQLWNLSKQKSVGIPLAAHALPVTALAFSRDGKQVASGSRDHTIRLWNAWSWESGEPIGQVSRIAAPMQGHKGEILSVGFSANGTQIVSAASDGTLRFWNNQGQRQGKLIKGYVNWFRSVAFKPDASRVITGGNNGLIRLWSSKTGEFMATALTRHAAKVPAVAFDQDQQIVSLGSDGSMFQDQASPDDLVRKGCYRLRAHPLLLAPRSISPESDDAFMAAAGRVKDTCDRLLRK</sequence>
<dbReference type="RefSeq" id="WP_264327803.1">
    <property type="nucleotide sequence ID" value="NZ_JADEXQ010000141.1"/>
</dbReference>
<dbReference type="Pfam" id="PF13676">
    <property type="entry name" value="TIR_2"/>
    <property type="match status" value="1"/>
</dbReference>
<feature type="repeat" description="WD" evidence="3">
    <location>
        <begin position="537"/>
        <end position="562"/>
    </location>
</feature>
<feature type="repeat" description="WD" evidence="3">
    <location>
        <begin position="310"/>
        <end position="351"/>
    </location>
</feature>
<proteinExistence type="predicted"/>
<keyword evidence="4" id="KW-0812">Transmembrane</keyword>
<dbReference type="PANTHER" id="PTHR19879">
    <property type="entry name" value="TRANSCRIPTION INITIATION FACTOR TFIID"/>
    <property type="match status" value="1"/>
</dbReference>
<dbReference type="PANTHER" id="PTHR19879:SF9">
    <property type="entry name" value="TRANSCRIPTION INITIATION FACTOR TFIID SUBUNIT 5"/>
    <property type="match status" value="1"/>
</dbReference>
<dbReference type="PRINTS" id="PR00320">
    <property type="entry name" value="GPROTEINBRPT"/>
</dbReference>
<dbReference type="InterPro" id="IPR011043">
    <property type="entry name" value="Gal_Oxase/kelch_b-propeller"/>
</dbReference>
<dbReference type="InterPro" id="IPR036322">
    <property type="entry name" value="WD40_repeat_dom_sf"/>
</dbReference>
<dbReference type="InterPro" id="IPR000157">
    <property type="entry name" value="TIR_dom"/>
</dbReference>
<dbReference type="Gene3D" id="2.130.10.10">
    <property type="entry name" value="YVTN repeat-like/Quinoprotein amine dehydrogenase"/>
    <property type="match status" value="4"/>
</dbReference>